<evidence type="ECO:0000256" key="4">
    <source>
        <dbReference type="ARBA" id="ARBA00022692"/>
    </source>
</evidence>
<dbReference type="GO" id="GO:0006865">
    <property type="term" value="P:amino acid transport"/>
    <property type="evidence" value="ECO:0007669"/>
    <property type="project" value="UniProtKB-KW"/>
</dbReference>
<evidence type="ECO:0000256" key="7">
    <source>
        <dbReference type="ARBA" id="ARBA00023136"/>
    </source>
</evidence>
<dbReference type="STRING" id="1458275.AZ34_09145"/>
<dbReference type="EMBL" id="JEMG01000001">
    <property type="protein sequence ID" value="EYC51232.1"/>
    <property type="molecule type" value="Genomic_DNA"/>
</dbReference>
<feature type="transmembrane region" description="Helical" evidence="9">
    <location>
        <begin position="134"/>
        <end position="159"/>
    </location>
</feature>
<keyword evidence="2" id="KW-0813">Transport</keyword>
<keyword evidence="4 9" id="KW-0812">Transmembrane</keyword>
<comment type="similarity">
    <text evidence="8">Belongs to the binding-protein-dependent transport system permease family. LivHM subfamily.</text>
</comment>
<dbReference type="PANTHER" id="PTHR11795:SF450">
    <property type="entry name" value="ABC TRANSPORTER PERMEASE PROTEIN"/>
    <property type="match status" value="1"/>
</dbReference>
<evidence type="ECO:0000256" key="3">
    <source>
        <dbReference type="ARBA" id="ARBA00022475"/>
    </source>
</evidence>
<feature type="transmembrane region" description="Helical" evidence="9">
    <location>
        <begin position="58"/>
        <end position="81"/>
    </location>
</feature>
<accession>A0A016XI42</accession>
<dbReference type="AlphaFoldDB" id="A0A016XI42"/>
<comment type="subcellular location">
    <subcellularLocation>
        <location evidence="1">Cell membrane</location>
        <topology evidence="1">Multi-pass membrane protein</topology>
    </subcellularLocation>
</comment>
<evidence type="ECO:0000256" key="5">
    <source>
        <dbReference type="ARBA" id="ARBA00022970"/>
    </source>
</evidence>
<dbReference type="Pfam" id="PF02653">
    <property type="entry name" value="BPD_transp_2"/>
    <property type="match status" value="1"/>
</dbReference>
<evidence type="ECO:0000256" key="6">
    <source>
        <dbReference type="ARBA" id="ARBA00022989"/>
    </source>
</evidence>
<evidence type="ECO:0000256" key="1">
    <source>
        <dbReference type="ARBA" id="ARBA00004651"/>
    </source>
</evidence>
<evidence type="ECO:0000256" key="9">
    <source>
        <dbReference type="SAM" id="Phobius"/>
    </source>
</evidence>
<dbReference type="Proteomes" id="UP000023268">
    <property type="component" value="Unassembled WGS sequence"/>
</dbReference>
<name>A0A016XI42_9BURK</name>
<keyword evidence="3" id="KW-1003">Cell membrane</keyword>
<feature type="transmembrane region" description="Helical" evidence="9">
    <location>
        <begin position="224"/>
        <end position="248"/>
    </location>
</feature>
<evidence type="ECO:0000256" key="8">
    <source>
        <dbReference type="ARBA" id="ARBA00037998"/>
    </source>
</evidence>
<evidence type="ECO:0000313" key="11">
    <source>
        <dbReference type="Proteomes" id="UP000023268"/>
    </source>
</evidence>
<dbReference type="eggNOG" id="COG0559">
    <property type="taxonomic scope" value="Bacteria"/>
</dbReference>
<keyword evidence="7 9" id="KW-0472">Membrane</keyword>
<feature type="transmembrane region" description="Helical" evidence="9">
    <location>
        <begin position="93"/>
        <end position="114"/>
    </location>
</feature>
<dbReference type="GO" id="GO:0022857">
    <property type="term" value="F:transmembrane transporter activity"/>
    <property type="evidence" value="ECO:0007669"/>
    <property type="project" value="InterPro"/>
</dbReference>
<dbReference type="InterPro" id="IPR052157">
    <property type="entry name" value="BCAA_transport_permease"/>
</dbReference>
<keyword evidence="6 9" id="KW-1133">Transmembrane helix</keyword>
<feature type="transmembrane region" description="Helical" evidence="9">
    <location>
        <begin position="189"/>
        <end position="212"/>
    </location>
</feature>
<dbReference type="GO" id="GO:0005886">
    <property type="term" value="C:plasma membrane"/>
    <property type="evidence" value="ECO:0007669"/>
    <property type="project" value="UniProtKB-SubCell"/>
</dbReference>
<protein>
    <submittedName>
        <fullName evidence="10">ABC transporter permease</fullName>
    </submittedName>
</protein>
<feature type="transmembrane region" description="Helical" evidence="9">
    <location>
        <begin position="260"/>
        <end position="278"/>
    </location>
</feature>
<dbReference type="OrthoDB" id="25113at2"/>
<dbReference type="PANTHER" id="PTHR11795">
    <property type="entry name" value="BRANCHED-CHAIN AMINO ACID TRANSPORT SYSTEM PERMEASE PROTEIN LIVH"/>
    <property type="match status" value="1"/>
</dbReference>
<reference evidence="10 11" key="1">
    <citation type="submission" date="2014-02" db="EMBL/GenBank/DDBJ databases">
        <title>Draft Genome of Hylemonella gracilis isolated from the Niagara River.</title>
        <authorList>
            <person name="Pawlowski D.R."/>
            <person name="Koudelka G.B."/>
        </authorList>
    </citation>
    <scope>NUCLEOTIDE SEQUENCE [LARGE SCALE GENOMIC DNA]</scope>
    <source>
        <strain evidence="10 11">Niagara R</strain>
    </source>
</reference>
<sequence length="292" mass="30281">MLVLSALVSGLGLGSMYGLMALGFYVTYAVSGTVNFAQGSSMMLGAVLTYTFAQTLGWPGYAAVLLALALCAAYGLLVELLAVRPFVNRGSDAWLMATVAVGIVLDNVVMATYGKEPRSLPSPLAQSPIEVAGLGLGVYPLQLLIPLLGLALAAVLHLVSRRTRWGTAMLAVVQNRAAARLMGIPIRRAVALAFALSALFAGIAGVLIAPLMNVHSDMGTLFGLKAFAVAILGGITSAWGVMIAGLLFGLVEATITTTLGSGYTQILTFALVIAALAWRPNGLFGRAEVKKV</sequence>
<gene>
    <name evidence="10" type="ORF">AZ34_09145</name>
</gene>
<keyword evidence="5" id="KW-0029">Amino-acid transport</keyword>
<evidence type="ECO:0000256" key="2">
    <source>
        <dbReference type="ARBA" id="ARBA00022448"/>
    </source>
</evidence>
<comment type="caution">
    <text evidence="10">The sequence shown here is derived from an EMBL/GenBank/DDBJ whole genome shotgun (WGS) entry which is preliminary data.</text>
</comment>
<dbReference type="RefSeq" id="WP_035607255.1">
    <property type="nucleotide sequence ID" value="NZ_JEMG01000001.1"/>
</dbReference>
<evidence type="ECO:0000313" key="10">
    <source>
        <dbReference type="EMBL" id="EYC51232.1"/>
    </source>
</evidence>
<organism evidence="10 11">
    <name type="scientific">Hylemonella gracilis str. Niagara R</name>
    <dbReference type="NCBI Taxonomy" id="1458275"/>
    <lineage>
        <taxon>Bacteria</taxon>
        <taxon>Pseudomonadati</taxon>
        <taxon>Pseudomonadota</taxon>
        <taxon>Betaproteobacteria</taxon>
        <taxon>Burkholderiales</taxon>
        <taxon>Comamonadaceae</taxon>
        <taxon>Hylemonella</taxon>
    </lineage>
</organism>
<dbReference type="CDD" id="cd06582">
    <property type="entry name" value="TM_PBP1_LivH_like"/>
    <property type="match status" value="1"/>
</dbReference>
<dbReference type="InterPro" id="IPR001851">
    <property type="entry name" value="ABC_transp_permease"/>
</dbReference>
<proteinExistence type="inferred from homology"/>